<dbReference type="FunFam" id="3.20.20.80:FF:000017">
    <property type="entry name" value="Beta-galactosidase"/>
    <property type="match status" value="1"/>
</dbReference>
<evidence type="ECO:0000313" key="13">
    <source>
        <dbReference type="EMBL" id="KAH8035813.1"/>
    </source>
</evidence>
<dbReference type="InterPro" id="IPR048913">
    <property type="entry name" value="BetaGal_gal-bd"/>
</dbReference>
<feature type="active site" description="Proton donor" evidence="6">
    <location>
        <position position="184"/>
    </location>
</feature>
<reference evidence="13" key="2">
    <citation type="submission" date="2021-09" db="EMBL/GenBank/DDBJ databases">
        <authorList>
            <person name="Jia N."/>
            <person name="Wang J."/>
            <person name="Shi W."/>
            <person name="Du L."/>
            <person name="Sun Y."/>
            <person name="Zhan W."/>
            <person name="Jiang J."/>
            <person name="Wang Q."/>
            <person name="Zhang B."/>
            <person name="Ji P."/>
            <person name="Sakyi L.B."/>
            <person name="Cui X."/>
            <person name="Yuan T."/>
            <person name="Jiang B."/>
            <person name="Yang W."/>
            <person name="Lam T.T.-Y."/>
            <person name="Chang Q."/>
            <person name="Ding S."/>
            <person name="Wang X."/>
            <person name="Zhu J."/>
            <person name="Ruan X."/>
            <person name="Zhao L."/>
            <person name="Wei J."/>
            <person name="Que T."/>
            <person name="Du C."/>
            <person name="Cheng J."/>
            <person name="Dai P."/>
            <person name="Han X."/>
            <person name="Huang E."/>
            <person name="Gao Y."/>
            <person name="Liu J."/>
            <person name="Shao H."/>
            <person name="Ye R."/>
            <person name="Li L."/>
            <person name="Wei W."/>
            <person name="Wang X."/>
            <person name="Wang C."/>
            <person name="Huo Q."/>
            <person name="Li W."/>
            <person name="Guo W."/>
            <person name="Chen H."/>
            <person name="Chen S."/>
            <person name="Zhou L."/>
            <person name="Zhou L."/>
            <person name="Ni X."/>
            <person name="Tian J."/>
            <person name="Zhou Y."/>
            <person name="Sheng Y."/>
            <person name="Liu T."/>
            <person name="Pan Y."/>
            <person name="Xia L."/>
            <person name="Li J."/>
            <person name="Zhao F."/>
            <person name="Cao W."/>
        </authorList>
    </citation>
    <scope>NUCLEOTIDE SEQUENCE</scope>
    <source>
        <strain evidence="13">Rmic-2018</strain>
        <tissue evidence="13">Larvae</tissue>
    </source>
</reference>
<dbReference type="Gene3D" id="3.20.20.80">
    <property type="entry name" value="Glycosidases"/>
    <property type="match status" value="1"/>
</dbReference>
<dbReference type="GO" id="GO:0005975">
    <property type="term" value="P:carbohydrate metabolic process"/>
    <property type="evidence" value="ECO:0007669"/>
    <property type="project" value="InterPro"/>
</dbReference>
<dbReference type="InterPro" id="IPR026283">
    <property type="entry name" value="B-gal_1-like"/>
</dbReference>
<feature type="signal peptide" evidence="9">
    <location>
        <begin position="1"/>
        <end position="22"/>
    </location>
</feature>
<dbReference type="AlphaFoldDB" id="A0A9J6ENS1"/>
<keyword evidence="5 7" id="KW-0326">Glycosidase</keyword>
<evidence type="ECO:0000256" key="3">
    <source>
        <dbReference type="ARBA" id="ARBA00022801"/>
    </source>
</evidence>
<dbReference type="InterPro" id="IPR001944">
    <property type="entry name" value="Glycoside_Hdrlase_35"/>
</dbReference>
<evidence type="ECO:0000256" key="7">
    <source>
        <dbReference type="RuleBase" id="RU000675"/>
    </source>
</evidence>
<evidence type="ECO:0000313" key="14">
    <source>
        <dbReference type="Proteomes" id="UP000821866"/>
    </source>
</evidence>
<dbReference type="InterPro" id="IPR019801">
    <property type="entry name" value="Glyco_hydro_35_CS"/>
</dbReference>
<evidence type="ECO:0000256" key="9">
    <source>
        <dbReference type="SAM" id="SignalP"/>
    </source>
</evidence>
<dbReference type="VEuPathDB" id="VectorBase:LOC119181818"/>
<dbReference type="GO" id="GO:0004565">
    <property type="term" value="F:beta-galactosidase activity"/>
    <property type="evidence" value="ECO:0007669"/>
    <property type="project" value="UniProtKB-EC"/>
</dbReference>
<sequence>MICARALMVPLITIGIVTSGVAERSFKIDYNKHTFLKDGKPFRFVGGSMHYFRVPRAYWDDRLHTLRMGGPNVVDFYIDWSGHEPEPGQYNFADNYDLVAFLEAVKKADLLAIVRPGPYICGEVDNAGLPYWLLRKYPDMEYRTLHDKDYMREMSKWFYRLLPMLVPYLYKYGGPIIMVQVENEYGHLEGNCDPLYMDAVLSLQRALLGTDVVMFRANAPSMERYNCDKVREILVAGNLDPKSNVSRDFDVIRQAQVKPGAPIVVSEYYTGWMNYWGWDDNPAYPPWVIATFEKMMEQGGNVIFYMFHGGTSFGFKAATSSESPLVTSYDYDAPMGEDGDPKAYYFTLRKSIGKYIPLKSGELRKPRPKLKIDAIRMPHSMSLTDVMIHFSRKCWLKQKRSKYPLTFEEFGQDFGFLWYHTLFTAAPDGRYSMALHGLRDMAQLHVRDERYFMRIFDTTSLPAKTDCDVMLMRGDSLSILVENMGREDFGPKNRDPKGIRNVTVDGITLTDWIIEALPLTQKRDINELFQLMRTPRNSQGKIPHFYYGWFTLPKGQKPLDTFLDPSNYTKGVAFINGFNLGRYWPAVGPQIRLYVPGIYIKPYPEENRLILFELEGLRTNHPDRGVSFVDRPYLNAIAGQPHP</sequence>
<evidence type="ECO:0000259" key="11">
    <source>
        <dbReference type="Pfam" id="PF21317"/>
    </source>
</evidence>
<dbReference type="Proteomes" id="UP000821866">
    <property type="component" value="Chromosome 11"/>
</dbReference>
<evidence type="ECO:0000256" key="2">
    <source>
        <dbReference type="ARBA" id="ARBA00022729"/>
    </source>
</evidence>
<dbReference type="InterPro" id="IPR008979">
    <property type="entry name" value="Galactose-bd-like_sf"/>
</dbReference>
<reference evidence="13" key="1">
    <citation type="journal article" date="2020" name="Cell">
        <title>Large-Scale Comparative Analyses of Tick Genomes Elucidate Their Genetic Diversity and Vector Capacities.</title>
        <authorList>
            <consortium name="Tick Genome and Microbiome Consortium (TIGMIC)"/>
            <person name="Jia N."/>
            <person name="Wang J."/>
            <person name="Shi W."/>
            <person name="Du L."/>
            <person name="Sun Y."/>
            <person name="Zhan W."/>
            <person name="Jiang J.F."/>
            <person name="Wang Q."/>
            <person name="Zhang B."/>
            <person name="Ji P."/>
            <person name="Bell-Sakyi L."/>
            <person name="Cui X.M."/>
            <person name="Yuan T.T."/>
            <person name="Jiang B.G."/>
            <person name="Yang W.F."/>
            <person name="Lam T.T."/>
            <person name="Chang Q.C."/>
            <person name="Ding S.J."/>
            <person name="Wang X.J."/>
            <person name="Zhu J.G."/>
            <person name="Ruan X.D."/>
            <person name="Zhao L."/>
            <person name="Wei J.T."/>
            <person name="Ye R.Z."/>
            <person name="Que T.C."/>
            <person name="Du C.H."/>
            <person name="Zhou Y.H."/>
            <person name="Cheng J.X."/>
            <person name="Dai P.F."/>
            <person name="Guo W.B."/>
            <person name="Han X.H."/>
            <person name="Huang E.J."/>
            <person name="Li L.F."/>
            <person name="Wei W."/>
            <person name="Gao Y.C."/>
            <person name="Liu J.Z."/>
            <person name="Shao H.Z."/>
            <person name="Wang X."/>
            <person name="Wang C.C."/>
            <person name="Yang T.C."/>
            <person name="Huo Q.B."/>
            <person name="Li W."/>
            <person name="Chen H.Y."/>
            <person name="Chen S.E."/>
            <person name="Zhou L.G."/>
            <person name="Ni X.B."/>
            <person name="Tian J.H."/>
            <person name="Sheng Y."/>
            <person name="Liu T."/>
            <person name="Pan Y.S."/>
            <person name="Xia L.Y."/>
            <person name="Li J."/>
            <person name="Zhao F."/>
            <person name="Cao W.C."/>
        </authorList>
    </citation>
    <scope>NUCLEOTIDE SEQUENCE</scope>
    <source>
        <strain evidence="13">Rmic-2018</strain>
    </source>
</reference>
<keyword evidence="2 9" id="KW-0732">Signal</keyword>
<feature type="chain" id="PRO_5039954845" description="Beta-galactosidase" evidence="9">
    <location>
        <begin position="23"/>
        <end position="643"/>
    </location>
</feature>
<feature type="active site" description="Nucleophile" evidence="6">
    <location>
        <position position="267"/>
    </location>
</feature>
<name>A0A9J6ENS1_RHIMP</name>
<dbReference type="PRINTS" id="PR00742">
    <property type="entry name" value="GLHYDRLASE35"/>
</dbReference>
<dbReference type="Pfam" id="PF21317">
    <property type="entry name" value="BetaGal_ABD_1"/>
    <property type="match status" value="1"/>
</dbReference>
<dbReference type="EC" id="3.2.1.23" evidence="7"/>
<evidence type="ECO:0000256" key="4">
    <source>
        <dbReference type="ARBA" id="ARBA00023180"/>
    </source>
</evidence>
<feature type="domain" description="Beta-galactosidase galactose-binding" evidence="12">
    <location>
        <begin position="543"/>
        <end position="602"/>
    </location>
</feature>
<comment type="similarity">
    <text evidence="1 8">Belongs to the glycosyl hydrolase 35 family.</text>
</comment>
<dbReference type="InterPro" id="IPR048912">
    <property type="entry name" value="BetaGal1-like_ABD1"/>
</dbReference>
<comment type="caution">
    <text evidence="13">The sequence shown here is derived from an EMBL/GenBank/DDBJ whole genome shotgun (WGS) entry which is preliminary data.</text>
</comment>
<evidence type="ECO:0000256" key="8">
    <source>
        <dbReference type="RuleBase" id="RU003679"/>
    </source>
</evidence>
<keyword evidence="14" id="KW-1185">Reference proteome</keyword>
<dbReference type="InterPro" id="IPR031330">
    <property type="entry name" value="Gly_Hdrlase_35_cat"/>
</dbReference>
<feature type="domain" description="Glycoside hydrolase 35 catalytic" evidence="10">
    <location>
        <begin position="34"/>
        <end position="354"/>
    </location>
</feature>
<evidence type="ECO:0000256" key="1">
    <source>
        <dbReference type="ARBA" id="ARBA00009809"/>
    </source>
</evidence>
<dbReference type="PIRSF" id="PIRSF006336">
    <property type="entry name" value="B-gal"/>
    <property type="match status" value="1"/>
</dbReference>
<accession>A0A9J6ENS1</accession>
<dbReference type="PANTHER" id="PTHR23421">
    <property type="entry name" value="BETA-GALACTOSIDASE RELATED"/>
    <property type="match status" value="1"/>
</dbReference>
<dbReference type="Pfam" id="PF21467">
    <property type="entry name" value="BetaGal_gal-bd"/>
    <property type="match status" value="1"/>
</dbReference>
<organism evidence="13 14">
    <name type="scientific">Rhipicephalus microplus</name>
    <name type="common">Cattle tick</name>
    <name type="synonym">Boophilus microplus</name>
    <dbReference type="NCBI Taxonomy" id="6941"/>
    <lineage>
        <taxon>Eukaryota</taxon>
        <taxon>Metazoa</taxon>
        <taxon>Ecdysozoa</taxon>
        <taxon>Arthropoda</taxon>
        <taxon>Chelicerata</taxon>
        <taxon>Arachnida</taxon>
        <taxon>Acari</taxon>
        <taxon>Parasitiformes</taxon>
        <taxon>Ixodida</taxon>
        <taxon>Ixodoidea</taxon>
        <taxon>Ixodidae</taxon>
        <taxon>Rhipicephalinae</taxon>
        <taxon>Rhipicephalus</taxon>
        <taxon>Boophilus</taxon>
    </lineage>
</organism>
<dbReference type="SUPFAM" id="SSF49785">
    <property type="entry name" value="Galactose-binding domain-like"/>
    <property type="match status" value="1"/>
</dbReference>
<dbReference type="EMBL" id="JABSTU010000003">
    <property type="protein sequence ID" value="KAH8035813.1"/>
    <property type="molecule type" value="Genomic_DNA"/>
</dbReference>
<protein>
    <recommendedName>
        <fullName evidence="7">Beta-galactosidase</fullName>
        <ecNumber evidence="7">3.2.1.23</ecNumber>
    </recommendedName>
</protein>
<dbReference type="SUPFAM" id="SSF51445">
    <property type="entry name" value="(Trans)glycosidases"/>
    <property type="match status" value="1"/>
</dbReference>
<dbReference type="InterPro" id="IPR017853">
    <property type="entry name" value="GH"/>
</dbReference>
<keyword evidence="4" id="KW-0325">Glycoprotein</keyword>
<comment type="catalytic activity">
    <reaction evidence="7">
        <text>Hydrolysis of terminal non-reducing beta-D-galactose residues in beta-D-galactosides.</text>
        <dbReference type="EC" id="3.2.1.23"/>
    </reaction>
</comment>
<proteinExistence type="inferred from homology"/>
<keyword evidence="3 7" id="KW-0378">Hydrolase</keyword>
<evidence type="ECO:0000256" key="5">
    <source>
        <dbReference type="ARBA" id="ARBA00023295"/>
    </source>
</evidence>
<dbReference type="PROSITE" id="PS01182">
    <property type="entry name" value="GLYCOSYL_HYDROL_F35"/>
    <property type="match status" value="1"/>
</dbReference>
<evidence type="ECO:0000259" key="12">
    <source>
        <dbReference type="Pfam" id="PF21467"/>
    </source>
</evidence>
<dbReference type="Pfam" id="PF01301">
    <property type="entry name" value="Glyco_hydro_35"/>
    <property type="match status" value="1"/>
</dbReference>
<gene>
    <name evidence="13" type="ORF">HPB51_008640</name>
</gene>
<evidence type="ECO:0000259" key="10">
    <source>
        <dbReference type="Pfam" id="PF01301"/>
    </source>
</evidence>
<evidence type="ECO:0000256" key="6">
    <source>
        <dbReference type="PIRSR" id="PIRSR006336-1"/>
    </source>
</evidence>
<dbReference type="Gene3D" id="2.60.120.260">
    <property type="entry name" value="Galactose-binding domain-like"/>
    <property type="match status" value="2"/>
</dbReference>
<feature type="domain" description="Beta-galactosidase 1-like first all-beta" evidence="11">
    <location>
        <begin position="404"/>
        <end position="517"/>
    </location>
</feature>